<dbReference type="EMBL" id="CAJVPI010004174">
    <property type="protein sequence ID" value="CAG8665655.1"/>
    <property type="molecule type" value="Genomic_DNA"/>
</dbReference>
<evidence type="ECO:0000313" key="2">
    <source>
        <dbReference type="Proteomes" id="UP000789739"/>
    </source>
</evidence>
<dbReference type="Proteomes" id="UP000789739">
    <property type="component" value="Unassembled WGS sequence"/>
</dbReference>
<reference evidence="1" key="1">
    <citation type="submission" date="2021-06" db="EMBL/GenBank/DDBJ databases">
        <authorList>
            <person name="Kallberg Y."/>
            <person name="Tangrot J."/>
            <person name="Rosling A."/>
        </authorList>
    </citation>
    <scope>NUCLEOTIDE SEQUENCE</scope>
    <source>
        <strain evidence="1">BR232B</strain>
    </source>
</reference>
<proteinExistence type="predicted"/>
<feature type="non-terminal residue" evidence="1">
    <location>
        <position position="1"/>
    </location>
</feature>
<comment type="caution">
    <text evidence="1">The sequence shown here is derived from an EMBL/GenBank/DDBJ whole genome shotgun (WGS) entry which is preliminary data.</text>
</comment>
<evidence type="ECO:0000313" key="1">
    <source>
        <dbReference type="EMBL" id="CAG8665655.1"/>
    </source>
</evidence>
<dbReference type="AlphaFoldDB" id="A0A9N9HCT1"/>
<keyword evidence="2" id="KW-1185">Reference proteome</keyword>
<gene>
    <name evidence="1" type="ORF">PBRASI_LOCUS11030</name>
</gene>
<protein>
    <submittedName>
        <fullName evidence="1">8340_t:CDS:1</fullName>
    </submittedName>
</protein>
<name>A0A9N9HCT1_9GLOM</name>
<accession>A0A9N9HCT1</accession>
<organism evidence="1 2">
    <name type="scientific">Paraglomus brasilianum</name>
    <dbReference type="NCBI Taxonomy" id="144538"/>
    <lineage>
        <taxon>Eukaryota</taxon>
        <taxon>Fungi</taxon>
        <taxon>Fungi incertae sedis</taxon>
        <taxon>Mucoromycota</taxon>
        <taxon>Glomeromycotina</taxon>
        <taxon>Glomeromycetes</taxon>
        <taxon>Paraglomerales</taxon>
        <taxon>Paraglomeraceae</taxon>
        <taxon>Paraglomus</taxon>
    </lineage>
</organism>
<sequence length="114" mass="12933">TKRYNDIINNRIPSEPTEEWRHIIESANKTCVAWPPSRHVYICGAKPLLRSRALCATKPPGSAETFTKLDTKSEALLHEYERTNTDSQIESASKCRSLIPFLIPPPLKRGCAWL</sequence>